<comment type="caution">
    <text evidence="2">The sequence shown here is derived from an EMBL/GenBank/DDBJ whole genome shotgun (WGS) entry which is preliminary data.</text>
</comment>
<dbReference type="SUPFAM" id="SSF53474">
    <property type="entry name" value="alpha/beta-Hydrolases"/>
    <property type="match status" value="1"/>
</dbReference>
<dbReference type="STRING" id="133383.A0A1R0GTH8"/>
<evidence type="ECO:0000313" key="3">
    <source>
        <dbReference type="Proteomes" id="UP000187455"/>
    </source>
</evidence>
<proteinExistence type="predicted"/>
<accession>A0A1R0GTH8</accession>
<dbReference type="PANTHER" id="PTHR11440">
    <property type="entry name" value="LECITHIN-CHOLESTEROL ACYLTRANSFERASE-RELATED"/>
    <property type="match status" value="1"/>
</dbReference>
<name>A0A1R0GTH8_9FUNG</name>
<evidence type="ECO:0000256" key="1">
    <source>
        <dbReference type="SAM" id="MobiDB-lite"/>
    </source>
</evidence>
<protein>
    <submittedName>
        <fullName evidence="2">Lipase 2</fullName>
    </submittedName>
</protein>
<evidence type="ECO:0000313" key="2">
    <source>
        <dbReference type="EMBL" id="OLY80196.1"/>
    </source>
</evidence>
<dbReference type="Gene3D" id="3.40.50.1820">
    <property type="entry name" value="alpha/beta hydrolase"/>
    <property type="match status" value="2"/>
</dbReference>
<feature type="region of interest" description="Disordered" evidence="1">
    <location>
        <begin position="44"/>
        <end position="74"/>
    </location>
</feature>
<gene>
    <name evidence="2" type="ORF">AYI68_g5712</name>
</gene>
<organism evidence="2 3">
    <name type="scientific">Smittium mucronatum</name>
    <dbReference type="NCBI Taxonomy" id="133383"/>
    <lineage>
        <taxon>Eukaryota</taxon>
        <taxon>Fungi</taxon>
        <taxon>Fungi incertae sedis</taxon>
        <taxon>Zoopagomycota</taxon>
        <taxon>Kickxellomycotina</taxon>
        <taxon>Harpellomycetes</taxon>
        <taxon>Harpellales</taxon>
        <taxon>Legeriomycetaceae</taxon>
        <taxon>Smittium</taxon>
    </lineage>
</organism>
<dbReference type="Proteomes" id="UP000187455">
    <property type="component" value="Unassembled WGS sequence"/>
</dbReference>
<feature type="compositionally biased region" description="Polar residues" evidence="1">
    <location>
        <begin position="44"/>
        <end position="69"/>
    </location>
</feature>
<dbReference type="InterPro" id="IPR029058">
    <property type="entry name" value="AB_hydrolase_fold"/>
</dbReference>
<reference evidence="2 3" key="1">
    <citation type="journal article" date="2016" name="Mol. Biol. Evol.">
        <title>Genome-Wide Survey of Gut Fungi (Harpellales) Reveals the First Horizontally Transferred Ubiquitin Gene from a Mosquito Host.</title>
        <authorList>
            <person name="Wang Y."/>
            <person name="White M.M."/>
            <person name="Kvist S."/>
            <person name="Moncalvo J.M."/>
        </authorList>
    </citation>
    <scope>NUCLEOTIDE SEQUENCE [LARGE SCALE GENOMIC DNA]</scope>
    <source>
        <strain evidence="2 3">ALG-7-W6</strain>
    </source>
</reference>
<dbReference type="OrthoDB" id="5592486at2759"/>
<sequence>MYYQKPNLKSGLPLLRSKFRSRLANFSASCFFYNSASYPETIPQDFNSNSKNESELPTSTTSPPVNRNPTPIAKKYPQNIHNVLKLNFESNLYSDLSKVSENKPLISKKLSSIQELSENTPPFLKNNETLNPTPNTTEIEKKQLSMPFPKATTPKQEKNQNGSLMPVKPIYIAPRNQIMLCHGLYGFDYRGPSKIPLLQIHYWTGIAKALKDLGSNVHIGRVSSTGGIKKRAHDLHGQLILKTTPTGEQRPKVNLIAHSMGGLDSRYLITHISPHIPRTNYQISSLTSISTPHNGSPFMDWCREYLGLGNLIDTDLGIIPEPSTSTIEEANFKIDKHIASLVRSVLDTPVHGNGNESLLNRYLFNRTYSQPTSQPENTPFQNLESGTPLIYDLRNVKENDKRLGNFAKLLKAIMGGSNILNTDISNKDNNKMHLLSNDKYLSQSNSNIKNSGVTGWGVTGGTHLGQTVVLLRQLFNRLMQLFDEPAYYCLTTSYCKDIFNPRTPAIKDVSYYSYGARINMENGCNITSSLYFPHSIVYKAEGDNDGLVSLKSARYGEYIETLECDHFELINRNRVGGFLRFLLKPILFSQPKPKGTESELDSKLNSSFVSAIGESNLEPKTNKEFDAIEFYLRVATRLYNQGH</sequence>
<dbReference type="EMBL" id="LSSL01003686">
    <property type="protein sequence ID" value="OLY80196.1"/>
    <property type="molecule type" value="Genomic_DNA"/>
</dbReference>
<dbReference type="AlphaFoldDB" id="A0A1R0GTH8"/>
<keyword evidence="3" id="KW-1185">Reference proteome</keyword>